<keyword evidence="14 19" id="KW-1133">Transmembrane helix</keyword>
<name>A0A8B6C148_MYTGA</name>
<evidence type="ECO:0000256" key="1">
    <source>
        <dbReference type="ARBA" id="ARBA00004479"/>
    </source>
</evidence>
<gene>
    <name evidence="22" type="ORF">MGAL_10B058535</name>
</gene>
<dbReference type="SUPFAM" id="SSF52540">
    <property type="entry name" value="P-loop containing nucleoside triphosphate hydrolases"/>
    <property type="match status" value="1"/>
</dbReference>
<evidence type="ECO:0000256" key="17">
    <source>
        <dbReference type="ARBA" id="ARBA00023180"/>
    </source>
</evidence>
<evidence type="ECO:0000256" key="11">
    <source>
        <dbReference type="ARBA" id="ARBA00022806"/>
    </source>
</evidence>
<protein>
    <recommendedName>
        <fullName evidence="3">RNA helicase</fullName>
        <ecNumber evidence="3">3.6.4.13</ecNumber>
    </recommendedName>
</protein>
<dbReference type="InterPro" id="IPR032675">
    <property type="entry name" value="LRR_dom_sf"/>
</dbReference>
<keyword evidence="11" id="KW-0347">Helicase</keyword>
<dbReference type="Proteomes" id="UP000596742">
    <property type="component" value="Unassembled WGS sequence"/>
</dbReference>
<keyword evidence="9" id="KW-0547">Nucleotide-binding</keyword>
<keyword evidence="17" id="KW-0325">Glycoprotein</keyword>
<keyword evidence="10" id="KW-0378">Hydrolase</keyword>
<evidence type="ECO:0000259" key="21">
    <source>
        <dbReference type="PROSITE" id="PS51195"/>
    </source>
</evidence>
<accession>A0A8B6C148</accession>
<feature type="transmembrane region" description="Helical" evidence="19">
    <location>
        <begin position="705"/>
        <end position="728"/>
    </location>
</feature>
<comment type="caution">
    <text evidence="22">The sequence shown here is derived from an EMBL/GenBank/DDBJ whole genome shotgun (WGS) entry which is preliminary data.</text>
</comment>
<reference evidence="22" key="1">
    <citation type="submission" date="2018-11" db="EMBL/GenBank/DDBJ databases">
        <authorList>
            <person name="Alioto T."/>
            <person name="Alioto T."/>
        </authorList>
    </citation>
    <scope>NUCLEOTIDE SEQUENCE</scope>
</reference>
<keyword evidence="6 19" id="KW-0812">Transmembrane</keyword>
<comment type="similarity">
    <text evidence="2">Belongs to the Toll-like receptor family.</text>
</comment>
<dbReference type="InterPro" id="IPR027417">
    <property type="entry name" value="P-loop_NTPase"/>
</dbReference>
<evidence type="ECO:0000256" key="12">
    <source>
        <dbReference type="ARBA" id="ARBA00022840"/>
    </source>
</evidence>
<dbReference type="PROSITE" id="PS51195">
    <property type="entry name" value="Q_MOTIF"/>
    <property type="match status" value="1"/>
</dbReference>
<evidence type="ECO:0000256" key="8">
    <source>
        <dbReference type="ARBA" id="ARBA00022737"/>
    </source>
</evidence>
<evidence type="ECO:0000256" key="7">
    <source>
        <dbReference type="ARBA" id="ARBA00022729"/>
    </source>
</evidence>
<keyword evidence="5" id="KW-0433">Leucine-rich repeat</keyword>
<dbReference type="InterPro" id="IPR000483">
    <property type="entry name" value="Cys-rich_flank_reg_C"/>
</dbReference>
<dbReference type="GO" id="GO:0003724">
    <property type="term" value="F:RNA helicase activity"/>
    <property type="evidence" value="ECO:0007669"/>
    <property type="project" value="UniProtKB-EC"/>
</dbReference>
<feature type="domain" description="TIR" evidence="20">
    <location>
        <begin position="757"/>
        <end position="896"/>
    </location>
</feature>
<dbReference type="InterPro" id="IPR001611">
    <property type="entry name" value="Leu-rich_rpt"/>
</dbReference>
<evidence type="ECO:0000256" key="6">
    <source>
        <dbReference type="ARBA" id="ARBA00022692"/>
    </source>
</evidence>
<evidence type="ECO:0000313" key="23">
    <source>
        <dbReference type="Proteomes" id="UP000596742"/>
    </source>
</evidence>
<dbReference type="InterPro" id="IPR035897">
    <property type="entry name" value="Toll_tir_struct_dom_sf"/>
</dbReference>
<keyword evidence="4" id="KW-0399">Innate immunity</keyword>
<dbReference type="OrthoDB" id="6134202at2759"/>
<keyword evidence="8" id="KW-0677">Repeat</keyword>
<evidence type="ECO:0000256" key="18">
    <source>
        <dbReference type="PROSITE-ProRule" id="PRU00552"/>
    </source>
</evidence>
<proteinExistence type="inferred from homology"/>
<sequence>MPLQPNIKTTTDMITQANMAYSSRRLQKILILLKQYSTLVGDRELPRITVPQKMMLNLEKQKLKKEIENKKKKIKFKSPLIISCKRSQYNHHKGQTYSEFDPKVLVSHAWKNTKSAGDYFTINSYGKNPALLRDEEIQHFTDFDINPEFLPVLESMNITSPTVIQSKSIAKVLEGENIQIAAETDIKTTTMTTIKIIIPVYLFGVISLTMLHTASSIECPQFCTCNVTTGEAKCQNTLYSGIPAFPNYITSLTYTGMNLPEVKKKTFNLIKDLDLQVLILRHNRIQNITDNALSELIHLRHLDLSGNGQMNFTQLDACLMDIKSPNITILKLNSFGWDNEPISIYETISKYKITELSMSRNNFKLLNMSALGQYVPNLKYLNVAYNNIQEIIPGLLNKLMIWRIHHNYVDVDYTLFNSTGTCNFPSLKVLNLTSNFVNHFENRFSCLDELEVLVLDRNPVKQILEDTFADLPSLQVLHLNHLGDRLYNIEAFPFRSKSLKELSFARNHFSFFKSARYLYFNSTEIFSGIPKLEAIDLSDNYFNLTDGVLHEMISHLTNLKRITIKSCKFETIPTDIFSKMKRLEVLNLTKNHIGQWNGAEVFGSISSLKTLRLDFNYINVFNDTSFPESFMANLKSIDLAGNPFFCSCKNLWFRKWIHSWRLKRPNIFKGYPANYLCINPPELHNTELKDYFPSDHECYPEKMNAALQSFIVLSLIGIFSVILVSLIYKGRWHIRYWIYLQRVKQKGYISLNSGDSSLYSGFVVYSDEDRHWVFSKFLKIVEEENDQTLCIHHRDFEVGKLIVDNIADCIAQSRKIILVLSRTMMTSDWCLFETRLAQRKFLNDDNGSLIIIMLENIQKKDMPHALRDLVDLTTYITWAEEPELQERFWKNVLRCIKNE</sequence>
<evidence type="ECO:0000313" key="22">
    <source>
        <dbReference type="EMBL" id="VDH98165.1"/>
    </source>
</evidence>
<dbReference type="SMART" id="SM00369">
    <property type="entry name" value="LRR_TYP"/>
    <property type="match status" value="7"/>
</dbReference>
<dbReference type="Pfam" id="PF01582">
    <property type="entry name" value="TIR"/>
    <property type="match status" value="1"/>
</dbReference>
<keyword evidence="16 22" id="KW-0675">Receptor</keyword>
<dbReference type="SMART" id="SM00255">
    <property type="entry name" value="TIR"/>
    <property type="match status" value="1"/>
</dbReference>
<dbReference type="GO" id="GO:0005886">
    <property type="term" value="C:plasma membrane"/>
    <property type="evidence" value="ECO:0007669"/>
    <property type="project" value="TreeGrafter"/>
</dbReference>
<evidence type="ECO:0000256" key="15">
    <source>
        <dbReference type="ARBA" id="ARBA00023136"/>
    </source>
</evidence>
<dbReference type="Gene3D" id="3.40.50.300">
    <property type="entry name" value="P-loop containing nucleotide triphosphate hydrolases"/>
    <property type="match status" value="1"/>
</dbReference>
<keyword evidence="12" id="KW-0067">ATP-binding</keyword>
<evidence type="ECO:0000256" key="9">
    <source>
        <dbReference type="ARBA" id="ARBA00022741"/>
    </source>
</evidence>
<evidence type="ECO:0000256" key="14">
    <source>
        <dbReference type="ARBA" id="ARBA00022989"/>
    </source>
</evidence>
<dbReference type="Pfam" id="PF13516">
    <property type="entry name" value="LRR_6"/>
    <property type="match status" value="1"/>
</dbReference>
<evidence type="ECO:0000256" key="10">
    <source>
        <dbReference type="ARBA" id="ARBA00022801"/>
    </source>
</evidence>
<dbReference type="GO" id="GO:0007165">
    <property type="term" value="P:signal transduction"/>
    <property type="evidence" value="ECO:0007669"/>
    <property type="project" value="InterPro"/>
</dbReference>
<dbReference type="InterPro" id="IPR014014">
    <property type="entry name" value="RNA_helicase_DEAD_Q_motif"/>
</dbReference>
<dbReference type="PRINTS" id="PR01537">
    <property type="entry name" value="INTRLKN1R1F"/>
</dbReference>
<dbReference type="PANTHER" id="PTHR24365:SF541">
    <property type="entry name" value="PROTEIN TOLL-RELATED"/>
    <property type="match status" value="1"/>
</dbReference>
<keyword evidence="15 19" id="KW-0472">Membrane</keyword>
<dbReference type="GO" id="GO:0045087">
    <property type="term" value="P:innate immune response"/>
    <property type="evidence" value="ECO:0007669"/>
    <property type="project" value="UniProtKB-KW"/>
</dbReference>
<dbReference type="EMBL" id="UYJE01000979">
    <property type="protein sequence ID" value="VDH98165.1"/>
    <property type="molecule type" value="Genomic_DNA"/>
</dbReference>
<feature type="short sequence motif" description="Q motif" evidence="18">
    <location>
        <begin position="138"/>
        <end position="166"/>
    </location>
</feature>
<dbReference type="SMART" id="SM00082">
    <property type="entry name" value="LRRCT"/>
    <property type="match status" value="1"/>
</dbReference>
<dbReference type="PROSITE" id="PS51450">
    <property type="entry name" value="LRR"/>
    <property type="match status" value="2"/>
</dbReference>
<evidence type="ECO:0000256" key="3">
    <source>
        <dbReference type="ARBA" id="ARBA00012552"/>
    </source>
</evidence>
<keyword evidence="7" id="KW-0732">Signal</keyword>
<dbReference type="GO" id="GO:0016787">
    <property type="term" value="F:hydrolase activity"/>
    <property type="evidence" value="ECO:0007669"/>
    <property type="project" value="UniProtKB-KW"/>
</dbReference>
<dbReference type="FunFam" id="3.40.50.10140:FF:000001">
    <property type="entry name" value="Toll-like receptor 2"/>
    <property type="match status" value="1"/>
</dbReference>
<comment type="subcellular location">
    <subcellularLocation>
        <location evidence="1">Membrane</location>
        <topology evidence="1">Single-pass type I membrane protein</topology>
    </subcellularLocation>
</comment>
<evidence type="ECO:0000256" key="5">
    <source>
        <dbReference type="ARBA" id="ARBA00022614"/>
    </source>
</evidence>
<dbReference type="GO" id="GO:0038023">
    <property type="term" value="F:signaling receptor activity"/>
    <property type="evidence" value="ECO:0007669"/>
    <property type="project" value="TreeGrafter"/>
</dbReference>
<dbReference type="PANTHER" id="PTHR24365">
    <property type="entry name" value="TOLL-LIKE RECEPTOR"/>
    <property type="match status" value="1"/>
</dbReference>
<feature type="domain" description="DEAD-box RNA helicase Q" evidence="21">
    <location>
        <begin position="138"/>
        <end position="166"/>
    </location>
</feature>
<evidence type="ECO:0000256" key="4">
    <source>
        <dbReference type="ARBA" id="ARBA00022588"/>
    </source>
</evidence>
<dbReference type="Gene3D" id="3.40.50.10140">
    <property type="entry name" value="Toll/interleukin-1 receptor homology (TIR) domain"/>
    <property type="match status" value="1"/>
</dbReference>
<dbReference type="PROSITE" id="PS50104">
    <property type="entry name" value="TIR"/>
    <property type="match status" value="1"/>
</dbReference>
<dbReference type="Pfam" id="PF00560">
    <property type="entry name" value="LRR_1"/>
    <property type="match status" value="1"/>
</dbReference>
<dbReference type="Gene3D" id="3.80.10.10">
    <property type="entry name" value="Ribonuclease Inhibitor"/>
    <property type="match status" value="3"/>
</dbReference>
<keyword evidence="13" id="KW-0391">Immunity</keyword>
<organism evidence="22 23">
    <name type="scientific">Mytilus galloprovincialis</name>
    <name type="common">Mediterranean mussel</name>
    <dbReference type="NCBI Taxonomy" id="29158"/>
    <lineage>
        <taxon>Eukaryota</taxon>
        <taxon>Metazoa</taxon>
        <taxon>Spiralia</taxon>
        <taxon>Lophotrochozoa</taxon>
        <taxon>Mollusca</taxon>
        <taxon>Bivalvia</taxon>
        <taxon>Autobranchia</taxon>
        <taxon>Pteriomorphia</taxon>
        <taxon>Mytilida</taxon>
        <taxon>Mytiloidea</taxon>
        <taxon>Mytilidae</taxon>
        <taxon>Mytilinae</taxon>
        <taxon>Mytilus</taxon>
    </lineage>
</organism>
<evidence type="ECO:0000256" key="13">
    <source>
        <dbReference type="ARBA" id="ARBA00022859"/>
    </source>
</evidence>
<dbReference type="GO" id="GO:0009966">
    <property type="term" value="P:regulation of signal transduction"/>
    <property type="evidence" value="ECO:0007669"/>
    <property type="project" value="UniProtKB-ARBA"/>
</dbReference>
<evidence type="ECO:0000256" key="16">
    <source>
        <dbReference type="ARBA" id="ARBA00023170"/>
    </source>
</evidence>
<evidence type="ECO:0000256" key="19">
    <source>
        <dbReference type="SAM" id="Phobius"/>
    </source>
</evidence>
<dbReference type="SUPFAM" id="SSF52047">
    <property type="entry name" value="RNI-like"/>
    <property type="match status" value="1"/>
</dbReference>
<keyword evidence="23" id="KW-1185">Reference proteome</keyword>
<evidence type="ECO:0000256" key="2">
    <source>
        <dbReference type="ARBA" id="ARBA00009634"/>
    </source>
</evidence>
<dbReference type="Pfam" id="PF13855">
    <property type="entry name" value="LRR_8"/>
    <property type="match status" value="1"/>
</dbReference>
<dbReference type="GO" id="GO:0005524">
    <property type="term" value="F:ATP binding"/>
    <property type="evidence" value="ECO:0007669"/>
    <property type="project" value="UniProtKB-KW"/>
</dbReference>
<evidence type="ECO:0000259" key="20">
    <source>
        <dbReference type="PROSITE" id="PS50104"/>
    </source>
</evidence>
<dbReference type="EC" id="3.6.4.13" evidence="3"/>
<dbReference type="SUPFAM" id="SSF52200">
    <property type="entry name" value="Toll/Interleukin receptor TIR domain"/>
    <property type="match status" value="1"/>
</dbReference>
<dbReference type="AlphaFoldDB" id="A0A8B6C148"/>
<dbReference type="InterPro" id="IPR003591">
    <property type="entry name" value="Leu-rich_rpt_typical-subtyp"/>
</dbReference>
<dbReference type="InterPro" id="IPR000157">
    <property type="entry name" value="TIR_dom"/>
</dbReference>